<proteinExistence type="predicted"/>
<dbReference type="InterPro" id="IPR036390">
    <property type="entry name" value="WH_DNA-bd_sf"/>
</dbReference>
<evidence type="ECO:0000256" key="1">
    <source>
        <dbReference type="ARBA" id="ARBA00023015"/>
    </source>
</evidence>
<name>A0A427T1B2_9PSEU</name>
<feature type="compositionally biased region" description="Basic residues" evidence="4">
    <location>
        <begin position="14"/>
        <end position="26"/>
    </location>
</feature>
<dbReference type="PANTHER" id="PTHR43537">
    <property type="entry name" value="TRANSCRIPTIONAL REGULATOR, GNTR FAMILY"/>
    <property type="match status" value="1"/>
</dbReference>
<dbReference type="PRINTS" id="PR00035">
    <property type="entry name" value="HTHGNTR"/>
</dbReference>
<dbReference type="InterPro" id="IPR000524">
    <property type="entry name" value="Tscrpt_reg_HTH_GntR"/>
</dbReference>
<keyword evidence="2" id="KW-0238">DNA-binding</keyword>
<dbReference type="Pfam" id="PF07729">
    <property type="entry name" value="FCD"/>
    <property type="match status" value="1"/>
</dbReference>
<dbReference type="SMART" id="SM00895">
    <property type="entry name" value="FCD"/>
    <property type="match status" value="1"/>
</dbReference>
<dbReference type="InterPro" id="IPR036388">
    <property type="entry name" value="WH-like_DNA-bd_sf"/>
</dbReference>
<evidence type="ECO:0000259" key="5">
    <source>
        <dbReference type="PROSITE" id="PS50949"/>
    </source>
</evidence>
<dbReference type="Proteomes" id="UP000267081">
    <property type="component" value="Unassembled WGS sequence"/>
</dbReference>
<dbReference type="SUPFAM" id="SSF48008">
    <property type="entry name" value="GntR ligand-binding domain-like"/>
    <property type="match status" value="1"/>
</dbReference>
<sequence length="263" mass="28800">MGSSEANAGEGARRPRRRPDPRRSHKAALAIAQDIVDDITRDDLGPGSKLPGEREMLERFGAGRGTLRESLRFLEMTGAITLKPGPRGGPVVAEQDGQDLAWVLGLFMQLRGVPFGAVVAARETLEPELAGLAAERATAEDHARIKDTIDGMSAFLDDEQNFLAENDRFHAAVAVASGNDLFALVISSLHTITDGVPLGLDYARPRRENVVKSHAEILEAIVAGDAEGARWAMRKHLRRFRTRVEADFPAVMDRPLRWRDIVP</sequence>
<comment type="caution">
    <text evidence="6">The sequence shown here is derived from an EMBL/GenBank/DDBJ whole genome shotgun (WGS) entry which is preliminary data.</text>
</comment>
<accession>A0A427T1B2</accession>
<dbReference type="PANTHER" id="PTHR43537:SF5">
    <property type="entry name" value="UXU OPERON TRANSCRIPTIONAL REGULATOR"/>
    <property type="match status" value="1"/>
</dbReference>
<reference evidence="6 7" key="1">
    <citation type="submission" date="2018-12" db="EMBL/GenBank/DDBJ databases">
        <title>Amycolatopsis eburnea sp. nov. actinomycete associate with arbuscular mycorrhiza fungal spore.</title>
        <authorList>
            <person name="Lumyong S."/>
            <person name="Chaiya L."/>
        </authorList>
    </citation>
    <scope>NUCLEOTIDE SEQUENCE [LARGE SCALE GENOMIC DNA]</scope>
    <source>
        <strain evidence="6 7">GLM-1</strain>
    </source>
</reference>
<evidence type="ECO:0000256" key="2">
    <source>
        <dbReference type="ARBA" id="ARBA00023125"/>
    </source>
</evidence>
<keyword evidence="1" id="KW-0805">Transcription regulation</keyword>
<dbReference type="Gene3D" id="1.10.10.10">
    <property type="entry name" value="Winged helix-like DNA-binding domain superfamily/Winged helix DNA-binding domain"/>
    <property type="match status" value="1"/>
</dbReference>
<evidence type="ECO:0000256" key="3">
    <source>
        <dbReference type="ARBA" id="ARBA00023163"/>
    </source>
</evidence>
<dbReference type="AlphaFoldDB" id="A0A427T1B2"/>
<evidence type="ECO:0000256" key="4">
    <source>
        <dbReference type="SAM" id="MobiDB-lite"/>
    </source>
</evidence>
<keyword evidence="3" id="KW-0804">Transcription</keyword>
<organism evidence="6 7">
    <name type="scientific">Amycolatopsis eburnea</name>
    <dbReference type="NCBI Taxonomy" id="2267691"/>
    <lineage>
        <taxon>Bacteria</taxon>
        <taxon>Bacillati</taxon>
        <taxon>Actinomycetota</taxon>
        <taxon>Actinomycetes</taxon>
        <taxon>Pseudonocardiales</taxon>
        <taxon>Pseudonocardiaceae</taxon>
        <taxon>Amycolatopsis</taxon>
    </lineage>
</organism>
<dbReference type="SUPFAM" id="SSF46785">
    <property type="entry name" value="Winged helix' DNA-binding domain"/>
    <property type="match status" value="1"/>
</dbReference>
<feature type="region of interest" description="Disordered" evidence="4">
    <location>
        <begin position="1"/>
        <end position="27"/>
    </location>
</feature>
<protein>
    <submittedName>
        <fullName evidence="6">FadR family transcriptional regulator</fullName>
    </submittedName>
</protein>
<gene>
    <name evidence="6" type="ORF">EIY87_33620</name>
</gene>
<feature type="domain" description="HTH gntR-type" evidence="5">
    <location>
        <begin position="25"/>
        <end position="95"/>
    </location>
</feature>
<dbReference type="OrthoDB" id="9784718at2"/>
<evidence type="ECO:0000313" key="6">
    <source>
        <dbReference type="EMBL" id="RSD11710.1"/>
    </source>
</evidence>
<dbReference type="Gene3D" id="1.20.120.530">
    <property type="entry name" value="GntR ligand-binding domain-like"/>
    <property type="match status" value="1"/>
</dbReference>
<dbReference type="Pfam" id="PF00392">
    <property type="entry name" value="GntR"/>
    <property type="match status" value="1"/>
</dbReference>
<dbReference type="SMART" id="SM00345">
    <property type="entry name" value="HTH_GNTR"/>
    <property type="match status" value="1"/>
</dbReference>
<dbReference type="PROSITE" id="PS50949">
    <property type="entry name" value="HTH_GNTR"/>
    <property type="match status" value="1"/>
</dbReference>
<dbReference type="InterPro" id="IPR011711">
    <property type="entry name" value="GntR_C"/>
</dbReference>
<evidence type="ECO:0000313" key="7">
    <source>
        <dbReference type="Proteomes" id="UP000267081"/>
    </source>
</evidence>
<dbReference type="GO" id="GO:0003677">
    <property type="term" value="F:DNA binding"/>
    <property type="evidence" value="ECO:0007669"/>
    <property type="project" value="UniProtKB-KW"/>
</dbReference>
<keyword evidence="7" id="KW-1185">Reference proteome</keyword>
<dbReference type="InterPro" id="IPR008920">
    <property type="entry name" value="TF_FadR/GntR_C"/>
</dbReference>
<dbReference type="EMBL" id="RSEC01000059">
    <property type="protein sequence ID" value="RSD11710.1"/>
    <property type="molecule type" value="Genomic_DNA"/>
</dbReference>
<dbReference type="GO" id="GO:0003700">
    <property type="term" value="F:DNA-binding transcription factor activity"/>
    <property type="evidence" value="ECO:0007669"/>
    <property type="project" value="InterPro"/>
</dbReference>
<dbReference type="RefSeq" id="WP_125313935.1">
    <property type="nucleotide sequence ID" value="NZ_RSEC01000059.1"/>
</dbReference>